<keyword evidence="5 9" id="KW-0418">Kinase</keyword>
<protein>
    <recommendedName>
        <fullName evidence="2">pyridoxal kinase</fullName>
        <ecNumber evidence="2">2.7.1.35</ecNumber>
    </recommendedName>
</protein>
<evidence type="ECO:0000259" key="8">
    <source>
        <dbReference type="Pfam" id="PF08543"/>
    </source>
</evidence>
<dbReference type="PANTHER" id="PTHR10534:SF2">
    <property type="entry name" value="PYRIDOXAL KINASE"/>
    <property type="match status" value="1"/>
</dbReference>
<dbReference type="EMBL" id="ML996083">
    <property type="protein sequence ID" value="KAF2154662.1"/>
    <property type="molecule type" value="Genomic_DNA"/>
</dbReference>
<dbReference type="GO" id="GO:0005524">
    <property type="term" value="F:ATP binding"/>
    <property type="evidence" value="ECO:0007669"/>
    <property type="project" value="UniProtKB-KW"/>
</dbReference>
<evidence type="ECO:0000256" key="5">
    <source>
        <dbReference type="ARBA" id="ARBA00022777"/>
    </source>
</evidence>
<dbReference type="CDD" id="cd01173">
    <property type="entry name" value="pyridoxal_pyridoxamine_kinase"/>
    <property type="match status" value="1"/>
</dbReference>
<proteinExistence type="inferred from homology"/>
<dbReference type="Gene3D" id="3.40.1190.20">
    <property type="match status" value="1"/>
</dbReference>
<keyword evidence="3" id="KW-0808">Transferase</keyword>
<dbReference type="Proteomes" id="UP000799439">
    <property type="component" value="Unassembled WGS sequence"/>
</dbReference>
<evidence type="ECO:0000256" key="6">
    <source>
        <dbReference type="ARBA" id="ARBA00022840"/>
    </source>
</evidence>
<comment type="caution">
    <text evidence="9">The sequence shown here is derived from an EMBL/GenBank/DDBJ whole genome shotgun (WGS) entry which is preliminary data.</text>
</comment>
<keyword evidence="4" id="KW-0547">Nucleotide-binding</keyword>
<dbReference type="InterPro" id="IPR004625">
    <property type="entry name" value="PyrdxlKinase"/>
</dbReference>
<dbReference type="OrthoDB" id="2104723at2759"/>
<comment type="similarity">
    <text evidence="1">Belongs to the pyridoxine kinase family.</text>
</comment>
<keyword evidence="6" id="KW-0067">ATP-binding</keyword>
<dbReference type="GO" id="GO:0008478">
    <property type="term" value="F:pyridoxal kinase activity"/>
    <property type="evidence" value="ECO:0007669"/>
    <property type="project" value="UniProtKB-EC"/>
</dbReference>
<feature type="domain" description="Pyridoxamine kinase/Phosphomethylpyrimidine kinase" evidence="8">
    <location>
        <begin position="115"/>
        <end position="243"/>
    </location>
</feature>
<dbReference type="AlphaFoldDB" id="A0A9P4MIU5"/>
<dbReference type="GO" id="GO:0009443">
    <property type="term" value="P:pyridoxal 5'-phosphate salvage"/>
    <property type="evidence" value="ECO:0007669"/>
    <property type="project" value="InterPro"/>
</dbReference>
<dbReference type="InterPro" id="IPR029056">
    <property type="entry name" value="Ribokinase-like"/>
</dbReference>
<accession>A0A9P4MIU5</accession>
<feature type="region of interest" description="Disordered" evidence="7">
    <location>
        <begin position="345"/>
        <end position="378"/>
    </location>
</feature>
<gene>
    <name evidence="9" type="ORF">K461DRAFT_275807</name>
</gene>
<evidence type="ECO:0000256" key="1">
    <source>
        <dbReference type="ARBA" id="ARBA00008805"/>
    </source>
</evidence>
<organism evidence="9 10">
    <name type="scientific">Myriangium duriaei CBS 260.36</name>
    <dbReference type="NCBI Taxonomy" id="1168546"/>
    <lineage>
        <taxon>Eukaryota</taxon>
        <taxon>Fungi</taxon>
        <taxon>Dikarya</taxon>
        <taxon>Ascomycota</taxon>
        <taxon>Pezizomycotina</taxon>
        <taxon>Dothideomycetes</taxon>
        <taxon>Dothideomycetidae</taxon>
        <taxon>Myriangiales</taxon>
        <taxon>Myriangiaceae</taxon>
        <taxon>Myriangium</taxon>
    </lineage>
</organism>
<name>A0A9P4MIU5_9PEZI</name>
<dbReference type="NCBIfam" id="TIGR00687">
    <property type="entry name" value="pyridox_kin"/>
    <property type="match status" value="1"/>
</dbReference>
<evidence type="ECO:0000313" key="9">
    <source>
        <dbReference type="EMBL" id="KAF2154662.1"/>
    </source>
</evidence>
<evidence type="ECO:0000256" key="2">
    <source>
        <dbReference type="ARBA" id="ARBA00012104"/>
    </source>
</evidence>
<evidence type="ECO:0000313" key="10">
    <source>
        <dbReference type="Proteomes" id="UP000799439"/>
    </source>
</evidence>
<sequence length="378" mass="41123">MADIPETHVLAIASHVTYGYVGNTMAGFVMQCLGCEVSAINTVNFSNHTGYRQFKGRKTSNEEVVELYEGLRQSGLNDFDMMLSGYCPTAAVVAEVGKIAREKKLMAATRPGSFFWVLDPVMGDNGNIYVQEDTVPAYKGLLKDADLILPNQFEAELLSGVKITDEQTLAQAIQVLHQQHHIPHIIITSVRFGDDTSDLAVIGSSAKSDMSPRLFKLSAPALPVFFSGTGDMFAALIVARLREACSKADLLGRPSWQSPDDVGPEELPLATAAGKVLASMHAVLEKTMLAREEVLRRIDDEVRGMDEGEKKRHLRLTKAAEVRVVKNVKDLINPPEVERFTASALDTEEVAQSEPQADELGVVKTGLGDGEDGATHQT</sequence>
<reference evidence="9" key="1">
    <citation type="journal article" date="2020" name="Stud. Mycol.">
        <title>101 Dothideomycetes genomes: a test case for predicting lifestyles and emergence of pathogens.</title>
        <authorList>
            <person name="Haridas S."/>
            <person name="Albert R."/>
            <person name="Binder M."/>
            <person name="Bloem J."/>
            <person name="Labutti K."/>
            <person name="Salamov A."/>
            <person name="Andreopoulos B."/>
            <person name="Baker S."/>
            <person name="Barry K."/>
            <person name="Bills G."/>
            <person name="Bluhm B."/>
            <person name="Cannon C."/>
            <person name="Castanera R."/>
            <person name="Culley D."/>
            <person name="Daum C."/>
            <person name="Ezra D."/>
            <person name="Gonzalez J."/>
            <person name="Henrissat B."/>
            <person name="Kuo A."/>
            <person name="Liang C."/>
            <person name="Lipzen A."/>
            <person name="Lutzoni F."/>
            <person name="Magnuson J."/>
            <person name="Mondo S."/>
            <person name="Nolan M."/>
            <person name="Ohm R."/>
            <person name="Pangilinan J."/>
            <person name="Park H.-J."/>
            <person name="Ramirez L."/>
            <person name="Alfaro M."/>
            <person name="Sun H."/>
            <person name="Tritt A."/>
            <person name="Yoshinaga Y."/>
            <person name="Zwiers L.-H."/>
            <person name="Turgeon B."/>
            <person name="Goodwin S."/>
            <person name="Spatafora J."/>
            <person name="Crous P."/>
            <person name="Grigoriev I."/>
        </authorList>
    </citation>
    <scope>NUCLEOTIDE SEQUENCE</scope>
    <source>
        <strain evidence="9">CBS 260.36</strain>
    </source>
</reference>
<dbReference type="PANTHER" id="PTHR10534">
    <property type="entry name" value="PYRIDOXAL KINASE"/>
    <property type="match status" value="1"/>
</dbReference>
<dbReference type="Pfam" id="PF08543">
    <property type="entry name" value="Phos_pyr_kin"/>
    <property type="match status" value="1"/>
</dbReference>
<dbReference type="InterPro" id="IPR013749">
    <property type="entry name" value="PM/HMP-P_kinase-1"/>
</dbReference>
<dbReference type="SUPFAM" id="SSF53613">
    <property type="entry name" value="Ribokinase-like"/>
    <property type="match status" value="1"/>
</dbReference>
<keyword evidence="10" id="KW-1185">Reference proteome</keyword>
<dbReference type="GO" id="GO:0005829">
    <property type="term" value="C:cytosol"/>
    <property type="evidence" value="ECO:0007669"/>
    <property type="project" value="TreeGrafter"/>
</dbReference>
<evidence type="ECO:0000256" key="3">
    <source>
        <dbReference type="ARBA" id="ARBA00022679"/>
    </source>
</evidence>
<evidence type="ECO:0000256" key="4">
    <source>
        <dbReference type="ARBA" id="ARBA00022741"/>
    </source>
</evidence>
<evidence type="ECO:0000256" key="7">
    <source>
        <dbReference type="SAM" id="MobiDB-lite"/>
    </source>
</evidence>
<dbReference type="EC" id="2.7.1.35" evidence="2"/>